<name>A0A8J6C9N0_DIALT</name>
<dbReference type="EMBL" id="JAGTXO010000024">
    <property type="protein sequence ID" value="KAG8461765.1"/>
    <property type="molecule type" value="Genomic_DNA"/>
</dbReference>
<protein>
    <submittedName>
        <fullName evidence="1">Uncharacterized protein</fullName>
    </submittedName>
</protein>
<sequence>MPWLEETRASRIALSELRAQASATAQSGRWAEAVSLTAALHARKARLARADARARGMHEARHMAELGRKLTNARRKAEEEWDARQRALRDDIAAEAAAQRARHASELAELERAVKAHMAGAKASTRKLALGRRIRSLAALEEYEEALATAHDMRALARIEDERNTDQRVGRTQLARNRTLCRHAAETHRLADEHAHRLNALDKRRHNELRRLEAQRAFYECHLREQHMFRRQRLDVRLQSALRVVPTIHSPVLRLPDVPPPPPVSSAAPARRLLGTDGAPLQLGDPASTQLVAVGVPDAYAHLFRPTAPLPVVRRAHARPAWW</sequence>
<accession>A0A8J6C9N0</accession>
<gene>
    <name evidence="1" type="ORF">KFE25_001383</name>
</gene>
<proteinExistence type="predicted"/>
<dbReference type="Proteomes" id="UP000751190">
    <property type="component" value="Unassembled WGS sequence"/>
</dbReference>
<organism evidence="1 2">
    <name type="scientific">Diacronema lutheri</name>
    <name type="common">Unicellular marine alga</name>
    <name type="synonym">Monochrysis lutheri</name>
    <dbReference type="NCBI Taxonomy" id="2081491"/>
    <lineage>
        <taxon>Eukaryota</taxon>
        <taxon>Haptista</taxon>
        <taxon>Haptophyta</taxon>
        <taxon>Pavlovophyceae</taxon>
        <taxon>Pavlovales</taxon>
        <taxon>Pavlovaceae</taxon>
        <taxon>Diacronema</taxon>
    </lineage>
</organism>
<dbReference type="AlphaFoldDB" id="A0A8J6C9N0"/>
<keyword evidence="2" id="KW-1185">Reference proteome</keyword>
<evidence type="ECO:0000313" key="1">
    <source>
        <dbReference type="EMBL" id="KAG8461765.1"/>
    </source>
</evidence>
<reference evidence="1" key="1">
    <citation type="submission" date="2021-05" db="EMBL/GenBank/DDBJ databases">
        <title>The genome of the haptophyte Pavlova lutheri (Diacronema luteri, Pavlovales) - a model for lipid biosynthesis in eukaryotic algae.</title>
        <authorList>
            <person name="Hulatt C.J."/>
            <person name="Posewitz M.C."/>
        </authorList>
    </citation>
    <scope>NUCLEOTIDE SEQUENCE</scope>
    <source>
        <strain evidence="1">NIVA-4/92</strain>
    </source>
</reference>
<comment type="caution">
    <text evidence="1">The sequence shown here is derived from an EMBL/GenBank/DDBJ whole genome shotgun (WGS) entry which is preliminary data.</text>
</comment>
<evidence type="ECO:0000313" key="2">
    <source>
        <dbReference type="Proteomes" id="UP000751190"/>
    </source>
</evidence>